<gene>
    <name evidence="14" type="primary">murC</name>
    <name evidence="18" type="ORF">HMPREF0742_02538</name>
</gene>
<evidence type="ECO:0000256" key="7">
    <source>
        <dbReference type="ARBA" id="ARBA00022741"/>
    </source>
</evidence>
<keyword evidence="6 14" id="KW-0132">Cell division</keyword>
<evidence type="ECO:0000256" key="9">
    <source>
        <dbReference type="ARBA" id="ARBA00022960"/>
    </source>
</evidence>
<feature type="domain" description="Mur ligase central" evidence="17">
    <location>
        <begin position="133"/>
        <end position="325"/>
    </location>
</feature>
<sequence length="502" mass="52605">MAELMNLDLVLPAPLNPPFPERARVADLGRVHFVGVGGAGMSAIALLMAQLGVPVSGSDRAESANLQSLRQAGVRVSVPQDAVNIHDVDTVVISTAIHEDNPELVKARELGLPVLHRSEALAAVMGDSQVVAVAGTHGKSTTSSMISVMFDGLNAKPSFAVGTVIAGFGTNARLGTIGPGSWFVAEADESDGSFVRYRPKVAVVTNIEPDHIDFYGTAERVYEAFNRFVASMVPDGVLITCADDAGAVSLAQRSRAAGLQVLTYGESEDADVRLSQITSHGSQSSSVLSWSFDLAGQHYSGEQELNLQVPGVHNQLNAAASFATALVAGARPADAASALGGFVGADRRFTLRGEIAGIKVFDDYAHHPTEVLCALQTGRTVAGGHNLYVVFQPHLFSRTKEFAQEFAQALSLADRAYVLDIYPAREEPIEGVTSELITGAGFSEVHYASDATVAIDDIVTCASAGDIVMTVGAGDVTALGERFLEALTSRHGASDEGDAGTE</sequence>
<feature type="domain" description="Mur ligase C-terminal" evidence="16">
    <location>
        <begin position="347"/>
        <end position="474"/>
    </location>
</feature>
<evidence type="ECO:0000259" key="15">
    <source>
        <dbReference type="Pfam" id="PF01225"/>
    </source>
</evidence>
<evidence type="ECO:0000313" key="19">
    <source>
        <dbReference type="Proteomes" id="UP000017174"/>
    </source>
</evidence>
<dbReference type="GO" id="GO:0008360">
    <property type="term" value="P:regulation of cell shape"/>
    <property type="evidence" value="ECO:0007669"/>
    <property type="project" value="UniProtKB-KW"/>
</dbReference>
<dbReference type="InterPro" id="IPR013221">
    <property type="entry name" value="Mur_ligase_cen"/>
</dbReference>
<dbReference type="InterPro" id="IPR050061">
    <property type="entry name" value="MurCDEF_pg_biosynth"/>
</dbReference>
<keyword evidence="10 14" id="KW-0573">Peptidoglycan synthesis</keyword>
<dbReference type="Gene3D" id="3.90.190.20">
    <property type="entry name" value="Mur ligase, C-terminal domain"/>
    <property type="match status" value="1"/>
</dbReference>
<dbReference type="InterPro" id="IPR036615">
    <property type="entry name" value="Mur_ligase_C_dom_sf"/>
</dbReference>
<dbReference type="Pfam" id="PF01225">
    <property type="entry name" value="Mur_ligase"/>
    <property type="match status" value="1"/>
</dbReference>
<evidence type="ECO:0000256" key="1">
    <source>
        <dbReference type="ARBA" id="ARBA00004496"/>
    </source>
</evidence>
<accession>U7UWN2</accession>
<dbReference type="InterPro" id="IPR004101">
    <property type="entry name" value="Mur_ligase_C"/>
</dbReference>
<comment type="function">
    <text evidence="14">Cell wall formation.</text>
</comment>
<evidence type="ECO:0000256" key="5">
    <source>
        <dbReference type="ARBA" id="ARBA00022598"/>
    </source>
</evidence>
<evidence type="ECO:0000259" key="16">
    <source>
        <dbReference type="Pfam" id="PF02875"/>
    </source>
</evidence>
<comment type="subcellular location">
    <subcellularLocation>
        <location evidence="1 14">Cytoplasm</location>
    </subcellularLocation>
</comment>
<dbReference type="HOGENOM" id="CLU_028104_2_1_11"/>
<keyword evidence="11 14" id="KW-0131">Cell cycle</keyword>
<evidence type="ECO:0000313" key="18">
    <source>
        <dbReference type="EMBL" id="ERT63862.1"/>
    </source>
</evidence>
<evidence type="ECO:0000256" key="14">
    <source>
        <dbReference type="HAMAP-Rule" id="MF_00046"/>
    </source>
</evidence>
<dbReference type="PANTHER" id="PTHR43445">
    <property type="entry name" value="UDP-N-ACETYLMURAMATE--L-ALANINE LIGASE-RELATED"/>
    <property type="match status" value="1"/>
</dbReference>
<evidence type="ECO:0000256" key="2">
    <source>
        <dbReference type="ARBA" id="ARBA00004752"/>
    </source>
</evidence>
<dbReference type="NCBIfam" id="TIGR01082">
    <property type="entry name" value="murC"/>
    <property type="match status" value="1"/>
</dbReference>
<dbReference type="PANTHER" id="PTHR43445:SF3">
    <property type="entry name" value="UDP-N-ACETYLMURAMATE--L-ALANINE LIGASE"/>
    <property type="match status" value="1"/>
</dbReference>
<protein>
    <recommendedName>
        <fullName evidence="3 14">UDP-N-acetylmuramate--L-alanine ligase</fullName>
        <ecNumber evidence="3 14">6.3.2.8</ecNumber>
    </recommendedName>
    <alternativeName>
        <fullName evidence="14">UDP-N-acetylmuramoyl-L-alanine synthetase</fullName>
    </alternativeName>
</protein>
<comment type="similarity">
    <text evidence="14">Belongs to the MurCDEF family.</text>
</comment>
<dbReference type="SUPFAM" id="SSF51984">
    <property type="entry name" value="MurCD N-terminal domain"/>
    <property type="match status" value="1"/>
</dbReference>
<keyword evidence="7 14" id="KW-0547">Nucleotide-binding</keyword>
<evidence type="ECO:0000256" key="11">
    <source>
        <dbReference type="ARBA" id="ARBA00023306"/>
    </source>
</evidence>
<dbReference type="PATRIC" id="fig|888019.4.peg.2075"/>
<dbReference type="GO" id="GO:0008763">
    <property type="term" value="F:UDP-N-acetylmuramate-L-alanine ligase activity"/>
    <property type="evidence" value="ECO:0007669"/>
    <property type="project" value="UniProtKB-UniRule"/>
</dbReference>
<evidence type="ECO:0000256" key="6">
    <source>
        <dbReference type="ARBA" id="ARBA00022618"/>
    </source>
</evidence>
<dbReference type="SUPFAM" id="SSF53244">
    <property type="entry name" value="MurD-like peptide ligases, peptide-binding domain"/>
    <property type="match status" value="1"/>
</dbReference>
<keyword evidence="12 14" id="KW-0961">Cell wall biogenesis/degradation</keyword>
<dbReference type="EMBL" id="AXZG01000070">
    <property type="protein sequence ID" value="ERT63862.1"/>
    <property type="molecule type" value="Genomic_DNA"/>
</dbReference>
<comment type="catalytic activity">
    <reaction evidence="13 14">
        <text>UDP-N-acetyl-alpha-D-muramate + L-alanine + ATP = UDP-N-acetyl-alpha-D-muramoyl-L-alanine + ADP + phosphate + H(+)</text>
        <dbReference type="Rhea" id="RHEA:23372"/>
        <dbReference type="ChEBI" id="CHEBI:15378"/>
        <dbReference type="ChEBI" id="CHEBI:30616"/>
        <dbReference type="ChEBI" id="CHEBI:43474"/>
        <dbReference type="ChEBI" id="CHEBI:57972"/>
        <dbReference type="ChEBI" id="CHEBI:70757"/>
        <dbReference type="ChEBI" id="CHEBI:83898"/>
        <dbReference type="ChEBI" id="CHEBI:456216"/>
        <dbReference type="EC" id="6.3.2.8"/>
    </reaction>
</comment>
<dbReference type="InterPro" id="IPR005758">
    <property type="entry name" value="UDP-N-AcMur_Ala_ligase_MurC"/>
</dbReference>
<comment type="caution">
    <text evidence="18">The sequence shown here is derived from an EMBL/GenBank/DDBJ whole genome shotgun (WGS) entry which is preliminary data.</text>
</comment>
<organism evidence="18 19">
    <name type="scientific">Rothia aeria F0184</name>
    <dbReference type="NCBI Taxonomy" id="888019"/>
    <lineage>
        <taxon>Bacteria</taxon>
        <taxon>Bacillati</taxon>
        <taxon>Actinomycetota</taxon>
        <taxon>Actinomycetes</taxon>
        <taxon>Micrococcales</taxon>
        <taxon>Micrococcaceae</taxon>
        <taxon>Rothia</taxon>
    </lineage>
</organism>
<keyword evidence="9 14" id="KW-0133">Cell shape</keyword>
<dbReference type="Proteomes" id="UP000017174">
    <property type="component" value="Unassembled WGS sequence"/>
</dbReference>
<dbReference type="AlphaFoldDB" id="U7UWN2"/>
<feature type="binding site" evidence="14">
    <location>
        <begin position="135"/>
        <end position="141"/>
    </location>
    <ligand>
        <name>ATP</name>
        <dbReference type="ChEBI" id="CHEBI:30616"/>
    </ligand>
</feature>
<proteinExistence type="inferred from homology"/>
<name>U7UWN2_9MICC</name>
<dbReference type="UniPathway" id="UPA00219"/>
<dbReference type="GO" id="GO:0051301">
    <property type="term" value="P:cell division"/>
    <property type="evidence" value="ECO:0007669"/>
    <property type="project" value="UniProtKB-KW"/>
</dbReference>
<evidence type="ECO:0000256" key="3">
    <source>
        <dbReference type="ARBA" id="ARBA00012211"/>
    </source>
</evidence>
<dbReference type="SUPFAM" id="SSF53623">
    <property type="entry name" value="MurD-like peptide ligases, catalytic domain"/>
    <property type="match status" value="1"/>
</dbReference>
<dbReference type="GO" id="GO:0009252">
    <property type="term" value="P:peptidoglycan biosynthetic process"/>
    <property type="evidence" value="ECO:0007669"/>
    <property type="project" value="UniProtKB-UniRule"/>
</dbReference>
<keyword evidence="5 14" id="KW-0436">Ligase</keyword>
<dbReference type="Gene3D" id="3.40.50.720">
    <property type="entry name" value="NAD(P)-binding Rossmann-like Domain"/>
    <property type="match status" value="1"/>
</dbReference>
<dbReference type="GO" id="GO:0071555">
    <property type="term" value="P:cell wall organization"/>
    <property type="evidence" value="ECO:0007669"/>
    <property type="project" value="UniProtKB-KW"/>
</dbReference>
<evidence type="ECO:0000256" key="13">
    <source>
        <dbReference type="ARBA" id="ARBA00047833"/>
    </source>
</evidence>
<evidence type="ECO:0000256" key="8">
    <source>
        <dbReference type="ARBA" id="ARBA00022840"/>
    </source>
</evidence>
<evidence type="ECO:0000256" key="12">
    <source>
        <dbReference type="ARBA" id="ARBA00023316"/>
    </source>
</evidence>
<dbReference type="HAMAP" id="MF_00046">
    <property type="entry name" value="MurC"/>
    <property type="match status" value="1"/>
</dbReference>
<dbReference type="GO" id="GO:0005524">
    <property type="term" value="F:ATP binding"/>
    <property type="evidence" value="ECO:0007669"/>
    <property type="project" value="UniProtKB-UniRule"/>
</dbReference>
<evidence type="ECO:0000256" key="10">
    <source>
        <dbReference type="ARBA" id="ARBA00022984"/>
    </source>
</evidence>
<dbReference type="Pfam" id="PF02875">
    <property type="entry name" value="Mur_ligase_C"/>
    <property type="match status" value="1"/>
</dbReference>
<dbReference type="GO" id="GO:0005737">
    <property type="term" value="C:cytoplasm"/>
    <property type="evidence" value="ECO:0007669"/>
    <property type="project" value="UniProtKB-SubCell"/>
</dbReference>
<dbReference type="Pfam" id="PF08245">
    <property type="entry name" value="Mur_ligase_M"/>
    <property type="match status" value="1"/>
</dbReference>
<keyword evidence="4 14" id="KW-0963">Cytoplasm</keyword>
<feature type="domain" description="Mur ligase N-terminal catalytic" evidence="15">
    <location>
        <begin position="31"/>
        <end position="126"/>
    </location>
</feature>
<keyword evidence="8 14" id="KW-0067">ATP-binding</keyword>
<comment type="pathway">
    <text evidence="2 14">Cell wall biogenesis; peptidoglycan biosynthesis.</text>
</comment>
<dbReference type="EC" id="6.3.2.8" evidence="3 14"/>
<dbReference type="InterPro" id="IPR000713">
    <property type="entry name" value="Mur_ligase_N"/>
</dbReference>
<evidence type="ECO:0000259" key="17">
    <source>
        <dbReference type="Pfam" id="PF08245"/>
    </source>
</evidence>
<reference evidence="18 19" key="1">
    <citation type="submission" date="2013-08" db="EMBL/GenBank/DDBJ databases">
        <authorList>
            <person name="Weinstock G."/>
            <person name="Sodergren E."/>
            <person name="Wylie T."/>
            <person name="Fulton L."/>
            <person name="Fulton R."/>
            <person name="Fronick C."/>
            <person name="O'Laughlin M."/>
            <person name="Godfrey J."/>
            <person name="Miner T."/>
            <person name="Herter B."/>
            <person name="Appelbaum E."/>
            <person name="Cordes M."/>
            <person name="Lek S."/>
            <person name="Wollam A."/>
            <person name="Pepin K.H."/>
            <person name="Palsikar V.B."/>
            <person name="Mitreva M."/>
            <person name="Wilson R.K."/>
        </authorList>
    </citation>
    <scope>NUCLEOTIDE SEQUENCE [LARGE SCALE GENOMIC DNA]</scope>
    <source>
        <strain evidence="18 19">F0184</strain>
    </source>
</reference>
<evidence type="ECO:0000256" key="4">
    <source>
        <dbReference type="ARBA" id="ARBA00022490"/>
    </source>
</evidence>
<dbReference type="InterPro" id="IPR036565">
    <property type="entry name" value="Mur-like_cat_sf"/>
</dbReference>
<dbReference type="Gene3D" id="3.40.1190.10">
    <property type="entry name" value="Mur-like, catalytic domain"/>
    <property type="match status" value="1"/>
</dbReference>